<dbReference type="OrthoDB" id="9766127at2"/>
<gene>
    <name evidence="8" type="ORF">DMB68_00020</name>
</gene>
<evidence type="ECO:0000256" key="3">
    <source>
        <dbReference type="ARBA" id="ARBA00022729"/>
    </source>
</evidence>
<dbReference type="GO" id="GO:0004035">
    <property type="term" value="F:alkaline phosphatase activity"/>
    <property type="evidence" value="ECO:0007669"/>
    <property type="project" value="InterPro"/>
</dbReference>
<feature type="binding site" evidence="6">
    <location>
        <position position="93"/>
    </location>
    <ligand>
        <name>substrate</name>
    </ligand>
</feature>
<reference evidence="8 9" key="1">
    <citation type="submission" date="2018-05" db="EMBL/GenBank/DDBJ databases">
        <title>Flavobacterium sp. strain IMCC34758, incomplete genome.</title>
        <authorList>
            <person name="Joung Y."/>
        </authorList>
    </citation>
    <scope>NUCLEOTIDE SEQUENCE [LARGE SCALE GENOMIC DNA]</scope>
    <source>
        <strain evidence="8 9">IMCC34758</strain>
    </source>
</reference>
<dbReference type="PIRSF" id="PIRSF031924">
    <property type="entry name" value="Pi-irrepressible_AP"/>
    <property type="match status" value="1"/>
</dbReference>
<dbReference type="InterPro" id="IPR026263">
    <property type="entry name" value="Alkaline_phosphatase_prok"/>
</dbReference>
<dbReference type="PANTHER" id="PTHR10151:SF120">
    <property type="entry name" value="BIS(5'-ADENOSYL)-TRIPHOSPHATASE"/>
    <property type="match status" value="1"/>
</dbReference>
<dbReference type="GO" id="GO:0046872">
    <property type="term" value="F:metal ion binding"/>
    <property type="evidence" value="ECO:0007669"/>
    <property type="project" value="UniProtKB-KW"/>
</dbReference>
<dbReference type="SUPFAM" id="SSF53649">
    <property type="entry name" value="Alkaline phosphatase-like"/>
    <property type="match status" value="1"/>
</dbReference>
<keyword evidence="1 5" id="KW-0597">Phosphoprotein</keyword>
<dbReference type="Gene3D" id="3.30.1360.150">
    <property type="match status" value="1"/>
</dbReference>
<dbReference type="Gene3D" id="3.40.720.10">
    <property type="entry name" value="Alkaline Phosphatase, subunit A"/>
    <property type="match status" value="1"/>
</dbReference>
<accession>A0A2V4C3Q6</accession>
<protein>
    <submittedName>
        <fullName evidence="8">Alkaline phosphatase</fullName>
    </submittedName>
</protein>
<organism evidence="8 9">
    <name type="scientific">Flavobacterium hydrophilum</name>
    <dbReference type="NCBI Taxonomy" id="2211445"/>
    <lineage>
        <taxon>Bacteria</taxon>
        <taxon>Pseudomonadati</taxon>
        <taxon>Bacteroidota</taxon>
        <taxon>Flavobacteriia</taxon>
        <taxon>Flavobacteriales</taxon>
        <taxon>Flavobacteriaceae</taxon>
        <taxon>Flavobacterium</taxon>
    </lineage>
</organism>
<dbReference type="AlphaFoldDB" id="A0A2V4C3Q6"/>
<proteinExistence type="predicted"/>
<feature type="chain" id="PRO_5015859761" evidence="7">
    <location>
        <begin position="19"/>
        <end position="538"/>
    </location>
</feature>
<evidence type="ECO:0000313" key="8">
    <source>
        <dbReference type="EMBL" id="PXY45617.1"/>
    </source>
</evidence>
<dbReference type="Proteomes" id="UP000247681">
    <property type="component" value="Unassembled WGS sequence"/>
</dbReference>
<dbReference type="NCBIfam" id="NF042991">
    <property type="entry name" value="alk_phos_PafA"/>
    <property type="match status" value="1"/>
</dbReference>
<dbReference type="PANTHER" id="PTHR10151">
    <property type="entry name" value="ECTONUCLEOTIDE PYROPHOSPHATASE/PHOSPHODIESTERASE"/>
    <property type="match status" value="1"/>
</dbReference>
<dbReference type="InterPro" id="IPR002591">
    <property type="entry name" value="Phosphodiest/P_Trfase"/>
</dbReference>
<dbReference type="RefSeq" id="WP_110344653.1">
    <property type="nucleotide sequence ID" value="NZ_QJHL01000001.1"/>
</dbReference>
<evidence type="ECO:0000256" key="1">
    <source>
        <dbReference type="ARBA" id="ARBA00022553"/>
    </source>
</evidence>
<evidence type="ECO:0000256" key="7">
    <source>
        <dbReference type="SAM" id="SignalP"/>
    </source>
</evidence>
<comment type="caution">
    <text evidence="8">The sequence shown here is derived from an EMBL/GenBank/DDBJ whole genome shotgun (WGS) entry which is preliminary data.</text>
</comment>
<evidence type="ECO:0000256" key="5">
    <source>
        <dbReference type="PIRSR" id="PIRSR031924-50"/>
    </source>
</evidence>
<feature type="active site" description="Phosphothreonine intermediate" evidence="5">
    <location>
        <position position="72"/>
    </location>
</feature>
<dbReference type="CDD" id="cd16016">
    <property type="entry name" value="AP-SPAP"/>
    <property type="match status" value="1"/>
</dbReference>
<feature type="binding site" evidence="6">
    <location>
        <begin position="155"/>
        <end position="157"/>
    </location>
    <ligand>
        <name>substrate</name>
    </ligand>
</feature>
<name>A0A2V4C3Q6_9FLAO</name>
<evidence type="ECO:0000256" key="2">
    <source>
        <dbReference type="ARBA" id="ARBA00022723"/>
    </source>
</evidence>
<dbReference type="EMBL" id="QJHL01000001">
    <property type="protein sequence ID" value="PXY45617.1"/>
    <property type="molecule type" value="Genomic_DNA"/>
</dbReference>
<keyword evidence="3 7" id="KW-0732">Signal</keyword>
<keyword evidence="2 4" id="KW-0479">Metal-binding</keyword>
<evidence type="ECO:0000256" key="4">
    <source>
        <dbReference type="PIRNR" id="PIRNR031924"/>
    </source>
</evidence>
<evidence type="ECO:0000313" key="9">
    <source>
        <dbReference type="Proteomes" id="UP000247681"/>
    </source>
</evidence>
<dbReference type="InterPro" id="IPR017850">
    <property type="entry name" value="Alkaline_phosphatase_core_sf"/>
</dbReference>
<sequence length="538" mass="60861">MKKSIVLLVLFVISNLAAQQRPKLVVGIVVDQMKMEYLYRFSNDFSPNGFKRLMNNGYTFQNMHYNYVPTYTAPGHASIYTGTTPATHGIVGNEWFSRTLGKQMYCTDDASVKTVGNGTADEGEMSPKNLQSTTITDEVRMATNFQGKVIGMSLKDRGAILPAGHFANWAFWYSKTGSFISSTFYGEKLPEWVSEFNNEKNYLKYINKGWDLYKPASTYNESLPDDNPYEGKLYGSSAPVFPYDLKTMYEKNDAGILRSTPYGNDLLADFAKKAIEKEELGKDNITDFLTVSFSSTDYVGHLLGPRSMELQDTYLRLDQTIADFLAYLDKTVGKNNYLLFLTADHAGAENVIYLKDRKYDVDNYPSKDFRKSLQDFSVKTFGVDLLLNYSNFNIFFNKQIIKDKGLDLVKVKQAFKEFLISLPQVKKVYTEEEILANSGNDYYLNFVAKGYDVTQDGDMVLIGKPGVIEYLPTGTSHGTAYTYDTHVPAIFYGWHIKKGESYDKKAITEIAPTIAQKIKVTFPNGTEAKVMQEVLDEK</sequence>
<evidence type="ECO:0000256" key="6">
    <source>
        <dbReference type="PIRSR" id="PIRSR031924-51"/>
    </source>
</evidence>
<keyword evidence="9" id="KW-1185">Reference proteome</keyword>
<dbReference type="Pfam" id="PF01663">
    <property type="entry name" value="Phosphodiest"/>
    <property type="match status" value="1"/>
</dbReference>
<feature type="signal peptide" evidence="7">
    <location>
        <begin position="1"/>
        <end position="18"/>
    </location>
</feature>